<protein>
    <recommendedName>
        <fullName evidence="3">Lipoprotein</fullName>
    </recommendedName>
</protein>
<dbReference type="EMBL" id="CP112932">
    <property type="protein sequence ID" value="WPY00958.1"/>
    <property type="molecule type" value="Genomic_DNA"/>
</dbReference>
<organism evidence="1 2">
    <name type="scientific">Candidatus Trichorickettsia mobilis</name>
    <dbReference type="NCBI Taxonomy" id="1346319"/>
    <lineage>
        <taxon>Bacteria</taxon>
        <taxon>Pseudomonadati</taxon>
        <taxon>Pseudomonadota</taxon>
        <taxon>Alphaproteobacteria</taxon>
        <taxon>Rickettsiales</taxon>
        <taxon>Rickettsiaceae</taxon>
        <taxon>Rickettsieae</taxon>
        <taxon>Candidatus Trichorickettsia</taxon>
    </lineage>
</organism>
<keyword evidence="2" id="KW-1185">Reference proteome</keyword>
<evidence type="ECO:0000313" key="2">
    <source>
        <dbReference type="Proteomes" id="UP001326613"/>
    </source>
</evidence>
<gene>
    <name evidence="1" type="ORF">Trichorick_00848</name>
</gene>
<proteinExistence type="predicted"/>
<name>A0ABZ0UTJ2_9RICK</name>
<reference evidence="1 2" key="1">
    <citation type="submission" date="2022-10" db="EMBL/GenBank/DDBJ databases">
        <title>Host association and intracellularity evolved multiple times independently in the Rickettsiales.</title>
        <authorList>
            <person name="Castelli M."/>
            <person name="Nardi T."/>
            <person name="Gammuto L."/>
            <person name="Bellinzona G."/>
            <person name="Sabaneyeva E."/>
            <person name="Potekhin A."/>
            <person name="Serra V."/>
            <person name="Petroni G."/>
            <person name="Sassera D."/>
        </authorList>
    </citation>
    <scope>NUCLEOTIDE SEQUENCE [LARGE SCALE GENOMIC DNA]</scope>
    <source>
        <strain evidence="1 2">Kr 154-4</strain>
    </source>
</reference>
<evidence type="ECO:0008006" key="3">
    <source>
        <dbReference type="Google" id="ProtNLM"/>
    </source>
</evidence>
<sequence length="151" mass="17472">MPAMLKLIKISKYMRMILLDFFQKSFMVAKCREFMKHRYITHSTMFKIQTADKSNLSQQKWFFEKGILQVMLMLALLSSCNKRVKETIGIVTPGPDEYQVQRSKAIDVPPHYYLQKPIDTPIATDVSKVLTPNSVNLDEAEQALLNEVNNK</sequence>
<evidence type="ECO:0000313" key="1">
    <source>
        <dbReference type="EMBL" id="WPY00958.1"/>
    </source>
</evidence>
<accession>A0ABZ0UTJ2</accession>
<dbReference type="Proteomes" id="UP001326613">
    <property type="component" value="Chromosome"/>
</dbReference>